<gene>
    <name evidence="2" type="ORF">DFJ64_1090</name>
</gene>
<dbReference type="RefSeq" id="WP_115849447.1">
    <property type="nucleotide sequence ID" value="NZ_QTUC01000001.1"/>
</dbReference>
<dbReference type="AlphaFoldDB" id="A0A3D9V4S8"/>
<reference evidence="2 3" key="1">
    <citation type="submission" date="2018-08" db="EMBL/GenBank/DDBJ databases">
        <title>Sequencing the genomes of 1000 actinobacteria strains.</title>
        <authorList>
            <person name="Klenk H.-P."/>
        </authorList>
    </citation>
    <scope>NUCLEOTIDE SEQUENCE [LARGE SCALE GENOMIC DNA]</scope>
    <source>
        <strain evidence="2 3">DSM 22891</strain>
    </source>
</reference>
<evidence type="ECO:0000313" key="2">
    <source>
        <dbReference type="EMBL" id="REF35703.1"/>
    </source>
</evidence>
<evidence type="ECO:0000259" key="1">
    <source>
        <dbReference type="Pfam" id="PF04101"/>
    </source>
</evidence>
<feature type="domain" description="Glycosyl transferase family 28 C-terminal" evidence="1">
    <location>
        <begin position="51"/>
        <end position="154"/>
    </location>
</feature>
<dbReference type="Proteomes" id="UP000256485">
    <property type="component" value="Unassembled WGS sequence"/>
</dbReference>
<name>A0A3D9V4S8_THECX</name>
<dbReference type="EMBL" id="QTUC01000001">
    <property type="protein sequence ID" value="REF35703.1"/>
    <property type="molecule type" value="Genomic_DNA"/>
</dbReference>
<organism evidence="2 3">
    <name type="scientific">Thermasporomyces composti</name>
    <dbReference type="NCBI Taxonomy" id="696763"/>
    <lineage>
        <taxon>Bacteria</taxon>
        <taxon>Bacillati</taxon>
        <taxon>Actinomycetota</taxon>
        <taxon>Actinomycetes</taxon>
        <taxon>Propionibacteriales</taxon>
        <taxon>Nocardioidaceae</taxon>
        <taxon>Thermasporomyces</taxon>
    </lineage>
</organism>
<dbReference type="GO" id="GO:0016758">
    <property type="term" value="F:hexosyltransferase activity"/>
    <property type="evidence" value="ECO:0007669"/>
    <property type="project" value="InterPro"/>
</dbReference>
<keyword evidence="2" id="KW-0808">Transferase</keyword>
<dbReference type="Pfam" id="PF04101">
    <property type="entry name" value="Glyco_tran_28_C"/>
    <property type="match status" value="1"/>
</dbReference>
<dbReference type="Gene3D" id="3.40.50.2000">
    <property type="entry name" value="Glycogen Phosphorylase B"/>
    <property type="match status" value="1"/>
</dbReference>
<comment type="caution">
    <text evidence="2">The sequence shown here is derived from an EMBL/GenBank/DDBJ whole genome shotgun (WGS) entry which is preliminary data.</text>
</comment>
<proteinExistence type="predicted"/>
<dbReference type="InterPro" id="IPR007235">
    <property type="entry name" value="Glyco_trans_28_C"/>
</dbReference>
<dbReference type="SUPFAM" id="SSF53756">
    <property type="entry name" value="UDP-Glycosyltransferase/glycogen phosphorylase"/>
    <property type="match status" value="1"/>
</dbReference>
<accession>A0A3D9V4S8</accession>
<evidence type="ECO:0000313" key="3">
    <source>
        <dbReference type="Proteomes" id="UP000256485"/>
    </source>
</evidence>
<sequence>MRRVLTVVGTDYHPFHRLVTWVDMWCARRPEVDCLIQYGTSTPPQHARGMAYLGHADLEAWMAQAAIVVCHGGPSTILEARRHGLKPIVVPRRARLGEHVDDHQVRFVTHLVKRDLVLTVTTRQELESVLDQALDDPELVRASSTQEADTTAEAVQRFAALVASLFRGRDDSPTSGRAR</sequence>
<protein>
    <submittedName>
        <fullName evidence="2">UDP-N-acetylglucosamine transferase subunit ALG13</fullName>
    </submittedName>
</protein>
<keyword evidence="3" id="KW-1185">Reference proteome</keyword>